<proteinExistence type="predicted"/>
<protein>
    <submittedName>
        <fullName evidence="1">Uncharacterized protein</fullName>
    </submittedName>
</protein>
<evidence type="ECO:0000313" key="2">
    <source>
        <dbReference type="Proteomes" id="UP000004116"/>
    </source>
</evidence>
<sequence>MNIEIGSDQAKTKLVRKYIIYFV</sequence>
<evidence type="ECO:0000313" key="1">
    <source>
        <dbReference type="EMBL" id="EGY27967.1"/>
    </source>
</evidence>
<dbReference type="Proteomes" id="UP000004116">
    <property type="component" value="Unassembled WGS sequence"/>
</dbReference>
<dbReference type="AlphaFoldDB" id="G2H211"/>
<reference evidence="1 2" key="1">
    <citation type="journal article" date="2012" name="Genome Res.">
        <title>Genomic basis of endosymbiont-conferred protection against an insect parasitoid.</title>
        <authorList>
            <person name="Hansen A.K."/>
            <person name="Vorburger C."/>
            <person name="Moran N.A."/>
        </authorList>
    </citation>
    <scope>NUCLEOTIDE SEQUENCE [LARGE SCALE GENOMIC DNA]</scope>
    <source>
        <strain evidence="2">R5.15</strain>
    </source>
</reference>
<accession>G2H211</accession>
<gene>
    <name evidence="1" type="ORF">Rin_00021080</name>
</gene>
<comment type="caution">
    <text evidence="1">The sequence shown here is derived from an EMBL/GenBank/DDBJ whole genome shotgun (WGS) entry which is preliminary data.</text>
</comment>
<dbReference type="EMBL" id="AGCA01000495">
    <property type="protein sequence ID" value="EGY27967.1"/>
    <property type="molecule type" value="Genomic_DNA"/>
</dbReference>
<name>G2H211_9ENTR</name>
<organism evidence="1 2">
    <name type="scientific">Candidatus Regiella insecticola 5.15</name>
    <dbReference type="NCBI Taxonomy" id="1005043"/>
    <lineage>
        <taxon>Bacteria</taxon>
        <taxon>Pseudomonadati</taxon>
        <taxon>Pseudomonadota</taxon>
        <taxon>Gammaproteobacteria</taxon>
        <taxon>Enterobacterales</taxon>
        <taxon>Enterobacteriaceae</taxon>
        <taxon>aphid secondary symbionts</taxon>
        <taxon>Candidatus Regiella</taxon>
    </lineage>
</organism>
<keyword evidence="2" id="KW-1185">Reference proteome</keyword>
<feature type="non-terminal residue" evidence="1">
    <location>
        <position position="23"/>
    </location>
</feature>